<dbReference type="Gene3D" id="1.10.150.900">
    <property type="match status" value="1"/>
</dbReference>
<dbReference type="Gene3D" id="3.90.190.10">
    <property type="entry name" value="Protein tyrosine phosphatase superfamily"/>
    <property type="match status" value="2"/>
</dbReference>
<dbReference type="Proteomes" id="UP000838763">
    <property type="component" value="Unassembled WGS sequence"/>
</dbReference>
<gene>
    <name evidence="8" type="ORF">PPNO1_LOCUS9191</name>
</gene>
<dbReference type="GO" id="GO:0051603">
    <property type="term" value="P:proteolysis involved in protein catabolic process"/>
    <property type="evidence" value="ECO:0007669"/>
    <property type="project" value="TreeGrafter"/>
</dbReference>
<evidence type="ECO:0000256" key="6">
    <source>
        <dbReference type="SAM" id="MobiDB-lite"/>
    </source>
</evidence>
<keyword evidence="3" id="KW-0479">Metal-binding</keyword>
<keyword evidence="5" id="KW-0862">Zinc</keyword>
<comment type="similarity">
    <text evidence="1">Belongs to the peptidase M20A family.</text>
</comment>
<dbReference type="SUPFAM" id="SSF55031">
    <property type="entry name" value="Bacterial exopeptidase dimerisation domain"/>
    <property type="match status" value="1"/>
</dbReference>
<dbReference type="EMBL" id="CALLCH030000020">
    <property type="protein sequence ID" value="CAI4219637.1"/>
    <property type="molecule type" value="Genomic_DNA"/>
</dbReference>
<accession>A0A9P1HAI0</accession>
<dbReference type="PANTHER" id="PTHR45962:SF1">
    <property type="entry name" value="N-FATTY-ACYL-AMINO ACID SYNTHASE_HYDROLASE PM20D1"/>
    <property type="match status" value="1"/>
</dbReference>
<name>A0A9P1HAI0_9PEZI</name>
<dbReference type="GO" id="GO:0000328">
    <property type="term" value="C:fungal-type vacuole lumen"/>
    <property type="evidence" value="ECO:0007669"/>
    <property type="project" value="TreeGrafter"/>
</dbReference>
<dbReference type="Gene3D" id="3.30.70.360">
    <property type="match status" value="1"/>
</dbReference>
<dbReference type="Pfam" id="PF07687">
    <property type="entry name" value="M20_dimer"/>
    <property type="match status" value="1"/>
</dbReference>
<keyword evidence="9" id="KW-1185">Reference proteome</keyword>
<feature type="region of interest" description="Disordered" evidence="6">
    <location>
        <begin position="182"/>
        <end position="205"/>
    </location>
</feature>
<dbReference type="InterPro" id="IPR029021">
    <property type="entry name" value="Prot-tyrosine_phosphatase-like"/>
</dbReference>
<feature type="compositionally biased region" description="Basic and acidic residues" evidence="6">
    <location>
        <begin position="319"/>
        <end position="328"/>
    </location>
</feature>
<feature type="region of interest" description="Disordered" evidence="6">
    <location>
        <begin position="67"/>
        <end position="95"/>
    </location>
</feature>
<dbReference type="Pfam" id="PF01546">
    <property type="entry name" value="Peptidase_M20"/>
    <property type="match status" value="1"/>
</dbReference>
<feature type="region of interest" description="Disordered" evidence="6">
    <location>
        <begin position="308"/>
        <end position="342"/>
    </location>
</feature>
<evidence type="ECO:0000313" key="8">
    <source>
        <dbReference type="EMBL" id="CAI4219637.1"/>
    </source>
</evidence>
<sequence length="765" mass="83895">MSLDRVEGAKTSILEGFKPREMEGDATKGPTWDSFRKTAKHMMIDIDDVDDEDLLVHLPQAVRFIEEGLYPKESPSEDDDSSSGEDDSKPKGRFSYIVPWATDPSSRKGGATEAVNGAIEWIRRSRSIADPNWGFRSQLKLWWEMGCPEDVESHPIYRKWAYKREIERSVACGMAPELRFEDEEVSRTKPAAGAETTQSAASAAEPELRCRKCRKTLATAPFIVALSHGGGAAAKTVEAHAPIPSGPCPHYFIEPLVDAAYPGARGPRGPAFAPIPNAAPRLADTLGRGFGARAASGSRRLSLCKGQSRCGDEGGEAARLTRDPDASRSLESYDNMGPVDQDPRWKPMGDLADYLRRTFPLIHKGDSVTLDKINTYGLLYTWHGSDDSSNPACSWPTRTCGHYDGRFIWGRGSGDCKNSLVGILEAIELLIDAGYKPKRTVLLSFGFDEEISGGRGAQSLSQAILDRYGKNGIATVVDEGAGVVKQWGKEFAVPGVAEKGYIDVEIIVRMPGGHSSVPPDHTGIGITSELITLIEANPYEPRIHDENPFLSLLHHKHKEDKLAKEAAKAGPLVKYLFTTSVAVDVISGGVKVNALPEQTRVLVNHRINVGSSSADVKDKITRLAEKVAKKYGLTVHAFEPSDDDSEEAELRSITLRHSKAVLEPAPVSPTSVDGTTPYSILAGTTRALYGEDMIVAPGLMTGNTDTRYYWDLSDHIFRFAPGWDPDYDFWEGIHTVNEKLSALAHIRTVQWYSKFIRNMDEADLD</sequence>
<proteinExistence type="inferred from homology"/>
<dbReference type="InterPro" id="IPR002933">
    <property type="entry name" value="Peptidase_M20"/>
</dbReference>
<dbReference type="InterPro" id="IPR011650">
    <property type="entry name" value="Peptidase_M20_dimer"/>
</dbReference>
<evidence type="ECO:0000259" key="7">
    <source>
        <dbReference type="Pfam" id="PF07687"/>
    </source>
</evidence>
<feature type="compositionally biased region" description="Acidic residues" evidence="6">
    <location>
        <begin position="76"/>
        <end position="85"/>
    </location>
</feature>
<dbReference type="InterPro" id="IPR036264">
    <property type="entry name" value="Bact_exopeptidase_dim_dom"/>
</dbReference>
<feature type="region of interest" description="Disordered" evidence="6">
    <location>
        <begin position="1"/>
        <end position="31"/>
    </location>
</feature>
<dbReference type="SUPFAM" id="SSF53187">
    <property type="entry name" value="Zn-dependent exopeptidases"/>
    <property type="match status" value="1"/>
</dbReference>
<keyword evidence="2" id="KW-0645">Protease</keyword>
<reference evidence="8" key="1">
    <citation type="submission" date="2022-11" db="EMBL/GenBank/DDBJ databases">
        <authorList>
            <person name="Scott C."/>
            <person name="Bruce N."/>
        </authorList>
    </citation>
    <scope>NUCLEOTIDE SEQUENCE</scope>
</reference>
<dbReference type="Gene3D" id="3.40.630.10">
    <property type="entry name" value="Zn peptidases"/>
    <property type="match status" value="1"/>
</dbReference>
<dbReference type="OrthoDB" id="3064516at2759"/>
<dbReference type="PANTHER" id="PTHR45962">
    <property type="entry name" value="N-FATTY-ACYL-AMINO ACID SYNTHASE/HYDROLASE PM20D1"/>
    <property type="match status" value="1"/>
</dbReference>
<dbReference type="GO" id="GO:0046872">
    <property type="term" value="F:metal ion binding"/>
    <property type="evidence" value="ECO:0007669"/>
    <property type="project" value="UniProtKB-KW"/>
</dbReference>
<evidence type="ECO:0000256" key="2">
    <source>
        <dbReference type="ARBA" id="ARBA00022670"/>
    </source>
</evidence>
<evidence type="ECO:0000256" key="1">
    <source>
        <dbReference type="ARBA" id="ARBA00006247"/>
    </source>
</evidence>
<protein>
    <recommendedName>
        <fullName evidence="7">Peptidase M20 dimerisation domain-containing protein</fullName>
    </recommendedName>
</protein>
<evidence type="ECO:0000256" key="5">
    <source>
        <dbReference type="ARBA" id="ARBA00022833"/>
    </source>
</evidence>
<comment type="caution">
    <text evidence="8">The sequence shown here is derived from an EMBL/GenBank/DDBJ whole genome shotgun (WGS) entry which is preliminary data.</text>
</comment>
<evidence type="ECO:0000313" key="9">
    <source>
        <dbReference type="Proteomes" id="UP000838763"/>
    </source>
</evidence>
<keyword evidence="4" id="KW-0378">Hydrolase</keyword>
<evidence type="ECO:0000256" key="4">
    <source>
        <dbReference type="ARBA" id="ARBA00022801"/>
    </source>
</evidence>
<dbReference type="GO" id="GO:0004180">
    <property type="term" value="F:carboxypeptidase activity"/>
    <property type="evidence" value="ECO:0007669"/>
    <property type="project" value="TreeGrafter"/>
</dbReference>
<organism evidence="8 9">
    <name type="scientific">Parascedosporium putredinis</name>
    <dbReference type="NCBI Taxonomy" id="1442378"/>
    <lineage>
        <taxon>Eukaryota</taxon>
        <taxon>Fungi</taxon>
        <taxon>Dikarya</taxon>
        <taxon>Ascomycota</taxon>
        <taxon>Pezizomycotina</taxon>
        <taxon>Sordariomycetes</taxon>
        <taxon>Hypocreomycetidae</taxon>
        <taxon>Microascales</taxon>
        <taxon>Microascaceae</taxon>
        <taxon>Parascedosporium</taxon>
    </lineage>
</organism>
<feature type="compositionally biased region" description="Basic and acidic residues" evidence="6">
    <location>
        <begin position="17"/>
        <end position="26"/>
    </location>
</feature>
<feature type="domain" description="Peptidase M20 dimerisation" evidence="7">
    <location>
        <begin position="496"/>
        <end position="631"/>
    </location>
</feature>
<feature type="compositionally biased region" description="Low complexity" evidence="6">
    <location>
        <begin position="191"/>
        <end position="205"/>
    </location>
</feature>
<dbReference type="InterPro" id="IPR047177">
    <property type="entry name" value="Pept_M20A"/>
</dbReference>
<evidence type="ECO:0000256" key="3">
    <source>
        <dbReference type="ARBA" id="ARBA00022723"/>
    </source>
</evidence>
<dbReference type="AlphaFoldDB" id="A0A9P1HAI0"/>
<dbReference type="CDD" id="cd05674">
    <property type="entry name" value="M20_yscS"/>
    <property type="match status" value="1"/>
</dbReference>